<evidence type="ECO:0000313" key="3">
    <source>
        <dbReference type="EMBL" id="CAF4054836.1"/>
    </source>
</evidence>
<name>A0A8S2PN73_9BILA</name>
<organism evidence="3 4">
    <name type="scientific">Didymodactylos carnosus</name>
    <dbReference type="NCBI Taxonomy" id="1234261"/>
    <lineage>
        <taxon>Eukaryota</taxon>
        <taxon>Metazoa</taxon>
        <taxon>Spiralia</taxon>
        <taxon>Gnathifera</taxon>
        <taxon>Rotifera</taxon>
        <taxon>Eurotatoria</taxon>
        <taxon>Bdelloidea</taxon>
        <taxon>Philodinida</taxon>
        <taxon>Philodinidae</taxon>
        <taxon>Didymodactylos</taxon>
    </lineage>
</organism>
<dbReference type="Proteomes" id="UP000677228">
    <property type="component" value="Unassembled WGS sequence"/>
</dbReference>
<evidence type="ECO:0000313" key="2">
    <source>
        <dbReference type="EMBL" id="CAF1247254.1"/>
    </source>
</evidence>
<dbReference type="EMBL" id="CAJOBA010038086">
    <property type="protein sequence ID" value="CAF4054836.1"/>
    <property type="molecule type" value="Genomic_DNA"/>
</dbReference>
<dbReference type="AlphaFoldDB" id="A0A8S2PN73"/>
<protein>
    <submittedName>
        <fullName evidence="3">Uncharacterized protein</fullName>
    </submittedName>
</protein>
<reference evidence="3" key="1">
    <citation type="submission" date="2021-02" db="EMBL/GenBank/DDBJ databases">
        <authorList>
            <person name="Nowell W R."/>
        </authorList>
    </citation>
    <scope>NUCLEOTIDE SEQUENCE</scope>
</reference>
<dbReference type="Proteomes" id="UP000682733">
    <property type="component" value="Unassembled WGS sequence"/>
</dbReference>
<keyword evidence="1" id="KW-0732">Signal</keyword>
<proteinExistence type="predicted"/>
<sequence>MYMNVILLIFIFLSILRATEALSNTKLINGVKNYLNGYETMVTALQKQYSTDMLTDYLVKCVDDSNYIVGLNAHKLAPPGLVIILPDLTIALDNGKVTEKNIDPVTYATFVPFRQSNNMTVSHSAVIPIKPNPDYVEIAPYIVAKSIEFVYGFYTLFIQHKTNRISYLVYSASTKTYIHILTTLKDQNGHIALGTSLTNENVLTSLNKTKTFNGNMTAFGTSYQALFKFFRFYNQTVLIAAYTLKY</sequence>
<feature type="signal peptide" evidence="1">
    <location>
        <begin position="1"/>
        <end position="21"/>
    </location>
</feature>
<evidence type="ECO:0000256" key="1">
    <source>
        <dbReference type="SAM" id="SignalP"/>
    </source>
</evidence>
<evidence type="ECO:0000313" key="4">
    <source>
        <dbReference type="Proteomes" id="UP000682733"/>
    </source>
</evidence>
<accession>A0A8S2PN73</accession>
<feature type="chain" id="PRO_5035647252" evidence="1">
    <location>
        <begin position="22"/>
        <end position="246"/>
    </location>
</feature>
<gene>
    <name evidence="2" type="ORF">OVA965_LOCUS26105</name>
    <name evidence="3" type="ORF">TMI583_LOCUS26841</name>
</gene>
<comment type="caution">
    <text evidence="3">The sequence shown here is derived from an EMBL/GenBank/DDBJ whole genome shotgun (WGS) entry which is preliminary data.</text>
</comment>
<dbReference type="EMBL" id="CAJNOK010016539">
    <property type="protein sequence ID" value="CAF1247254.1"/>
    <property type="molecule type" value="Genomic_DNA"/>
</dbReference>